<dbReference type="EMBL" id="CP011011">
    <property type="protein sequence ID" value="ATC82705.1"/>
    <property type="molecule type" value="Genomic_DNA"/>
</dbReference>
<reference evidence="1" key="1">
    <citation type="submission" date="2015-03" db="EMBL/GenBank/DDBJ databases">
        <authorList>
            <person name="Xie B.-B."/>
            <person name="Rong J.-C."/>
            <person name="Qin Q.-L."/>
            <person name="Zhang Y.-Z."/>
        </authorList>
    </citation>
    <scope>NUCLEOTIDE SEQUENCE</scope>
    <source>
        <strain evidence="1">DSM 14585</strain>
    </source>
</reference>
<gene>
    <name evidence="1" type="primary">uvrY</name>
    <name evidence="1" type="ORF">PAGA_a2431</name>
</gene>
<accession>A0ACA8DWS3</accession>
<evidence type="ECO:0000313" key="1">
    <source>
        <dbReference type="EMBL" id="ATC82705.1"/>
    </source>
</evidence>
<organism evidence="1 2">
    <name type="scientific">Pseudoalteromonas agarivorans DSM 14585</name>
    <dbReference type="NCBI Taxonomy" id="1312369"/>
    <lineage>
        <taxon>Bacteria</taxon>
        <taxon>Pseudomonadati</taxon>
        <taxon>Pseudomonadota</taxon>
        <taxon>Gammaproteobacteria</taxon>
        <taxon>Alteromonadales</taxon>
        <taxon>Pseudoalteromonadaceae</taxon>
        <taxon>Pseudoalteromonas</taxon>
    </lineage>
</organism>
<keyword evidence="2" id="KW-1185">Reference proteome</keyword>
<proteinExistence type="predicted"/>
<sequence length="216" mass="24133">MINVLLVDDHELVRTSIKRILDDVRGFKVVGEAKDGEAAVQFCRQHAPNIVLMDMNMPGMGGLEATKKICRYCPDVKIIVLTVNCEDPFPSKVMQIGAHGFLTKGAGSDEMVRAIRSVHAGQRYIAPEIAQQIALAQVTGRTDENPFQSLSERELQIMLMITKGEKAQDIAERLNLSSKTVNSYRYRMFEKLNVGGDVELTHLAIRHKMIDIDVSH</sequence>
<evidence type="ECO:0000313" key="2">
    <source>
        <dbReference type="Proteomes" id="UP000217277"/>
    </source>
</evidence>
<dbReference type="Proteomes" id="UP000217277">
    <property type="component" value="Chromosome I"/>
</dbReference>
<protein>
    <submittedName>
        <fullName evidence="1">Two-component system, NarL family, invasion response regulator UvrY</fullName>
    </submittedName>
</protein>
<name>A0ACA8DWS3_9GAMM</name>